<dbReference type="Proteomes" id="UP000661691">
    <property type="component" value="Unassembled WGS sequence"/>
</dbReference>
<sequence length="274" mass="31326">MKCLIGETTVHYVVIGSGQPVLMLHGFSLDHRVMTGCLEPVFVQRSENWKRIYVDFPGMGKSVGTNHIHSSDDMLDVMLEFIDQVIGDTPFLIAGLSYGGYIARGIIAKRSEQVIGVAFISPMIIPDSHKRTLPDHHVIYRDENFLTQLSEAEREIFCTYAVVQDRENWQRFQTEILDGSTLAIPSFLEKIRKQYAFSDDVDVLITAFSKPSLFLMGRQDGMTGFQDAWHVFQRFTRATFAVLDRAGHNLQLEQPRLFQEMVDEWLDRTVESQS</sequence>
<accession>A0A926N9Q4</accession>
<organism evidence="2 3">
    <name type="scientific">Polycladospora coralii</name>
    <dbReference type="NCBI Taxonomy" id="2771432"/>
    <lineage>
        <taxon>Bacteria</taxon>
        <taxon>Bacillati</taxon>
        <taxon>Bacillota</taxon>
        <taxon>Bacilli</taxon>
        <taxon>Bacillales</taxon>
        <taxon>Thermoactinomycetaceae</taxon>
        <taxon>Polycladospora</taxon>
    </lineage>
</organism>
<dbReference type="SUPFAM" id="SSF53474">
    <property type="entry name" value="alpha/beta-Hydrolases"/>
    <property type="match status" value="1"/>
</dbReference>
<dbReference type="InterPro" id="IPR000073">
    <property type="entry name" value="AB_hydrolase_1"/>
</dbReference>
<comment type="caution">
    <text evidence="2">The sequence shown here is derived from an EMBL/GenBank/DDBJ whole genome shotgun (WGS) entry which is preliminary data.</text>
</comment>
<dbReference type="PANTHER" id="PTHR43798:SF6">
    <property type="entry name" value="HYDROLASE, PUTATIVE (AFU_ORTHOLOGUE AFUA_4G13070)-RELATED"/>
    <property type="match status" value="1"/>
</dbReference>
<proteinExistence type="predicted"/>
<dbReference type="Pfam" id="PF12697">
    <property type="entry name" value="Abhydrolase_6"/>
    <property type="match status" value="1"/>
</dbReference>
<gene>
    <name evidence="2" type="ORF">IC620_04065</name>
</gene>
<dbReference type="InterPro" id="IPR050266">
    <property type="entry name" value="AB_hydrolase_sf"/>
</dbReference>
<dbReference type="EMBL" id="JACXAH010000004">
    <property type="protein sequence ID" value="MBD1371530.1"/>
    <property type="molecule type" value="Genomic_DNA"/>
</dbReference>
<dbReference type="GO" id="GO:0016787">
    <property type="term" value="F:hydrolase activity"/>
    <property type="evidence" value="ECO:0007669"/>
    <property type="project" value="UniProtKB-KW"/>
</dbReference>
<evidence type="ECO:0000313" key="2">
    <source>
        <dbReference type="EMBL" id="MBD1371530.1"/>
    </source>
</evidence>
<dbReference type="RefSeq" id="WP_191141598.1">
    <property type="nucleotide sequence ID" value="NZ_JACXAH010000004.1"/>
</dbReference>
<dbReference type="InterPro" id="IPR029058">
    <property type="entry name" value="AB_hydrolase_fold"/>
</dbReference>
<feature type="domain" description="AB hydrolase-1" evidence="1">
    <location>
        <begin position="21"/>
        <end position="257"/>
    </location>
</feature>
<reference evidence="2" key="1">
    <citation type="submission" date="2020-09" db="EMBL/GenBank/DDBJ databases">
        <title>A novel bacterium of genus Hazenella, isolated from South China Sea.</title>
        <authorList>
            <person name="Huang H."/>
            <person name="Mo K."/>
            <person name="Hu Y."/>
        </authorList>
    </citation>
    <scope>NUCLEOTIDE SEQUENCE</scope>
    <source>
        <strain evidence="2">IB182357</strain>
    </source>
</reference>
<dbReference type="PANTHER" id="PTHR43798">
    <property type="entry name" value="MONOACYLGLYCEROL LIPASE"/>
    <property type="match status" value="1"/>
</dbReference>
<dbReference type="Gene3D" id="3.40.50.1820">
    <property type="entry name" value="alpha/beta hydrolase"/>
    <property type="match status" value="1"/>
</dbReference>
<name>A0A926N9Q4_9BACL</name>
<evidence type="ECO:0000313" key="3">
    <source>
        <dbReference type="Proteomes" id="UP000661691"/>
    </source>
</evidence>
<dbReference type="AlphaFoldDB" id="A0A926N9Q4"/>
<evidence type="ECO:0000259" key="1">
    <source>
        <dbReference type="Pfam" id="PF12697"/>
    </source>
</evidence>
<keyword evidence="2" id="KW-0378">Hydrolase</keyword>
<protein>
    <submittedName>
        <fullName evidence="2">Alpha/beta hydrolase</fullName>
    </submittedName>
</protein>
<keyword evidence="3" id="KW-1185">Reference proteome</keyword>